<dbReference type="RefSeq" id="WP_189404024.1">
    <property type="nucleotide sequence ID" value="NZ_BMXP01000002.1"/>
</dbReference>
<reference evidence="3" key="2">
    <citation type="submission" date="2020-09" db="EMBL/GenBank/DDBJ databases">
        <authorList>
            <person name="Sun Q."/>
            <person name="Kim S."/>
        </authorList>
    </citation>
    <scope>NUCLEOTIDE SEQUENCE</scope>
    <source>
        <strain evidence="3">KCTC 22164</strain>
    </source>
</reference>
<protein>
    <recommendedName>
        <fullName evidence="5">Type IV pilus biogenesis protein PilP</fullName>
    </recommendedName>
</protein>
<feature type="chain" id="PRO_5036840085" description="Type IV pilus biogenesis protein PilP" evidence="2">
    <location>
        <begin position="22"/>
        <end position="180"/>
    </location>
</feature>
<comment type="caution">
    <text evidence="3">The sequence shown here is derived from an EMBL/GenBank/DDBJ whole genome shotgun (WGS) entry which is preliminary data.</text>
</comment>
<accession>A0A918MWM2</accession>
<feature type="region of interest" description="Disordered" evidence="1">
    <location>
        <begin position="59"/>
        <end position="110"/>
    </location>
</feature>
<evidence type="ECO:0000256" key="1">
    <source>
        <dbReference type="SAM" id="MobiDB-lite"/>
    </source>
</evidence>
<feature type="compositionally biased region" description="Basic and acidic residues" evidence="1">
    <location>
        <begin position="91"/>
        <end position="104"/>
    </location>
</feature>
<keyword evidence="4" id="KW-1185">Reference proteome</keyword>
<keyword evidence="2" id="KW-0732">Signal</keyword>
<sequence length="180" mass="20092">MKYNALLLLSFIGLGAPTTVAAETIENALAKCSEQKNSLQRLVCYDRVVKDLNQYSGLDGSVTRHQPVPKARPENPLPLANDSNSQRQQQRKPETRFGLEHTEDNTTESDTMSAMIAEAEKSLRGQYVITLDNGTVWRQTDQEYFSLKAGQSVTIERGILGAFYLSRSGANKQIKVKRVE</sequence>
<name>A0A918MWM2_9ALTE</name>
<evidence type="ECO:0000256" key="2">
    <source>
        <dbReference type="SAM" id="SignalP"/>
    </source>
</evidence>
<evidence type="ECO:0000313" key="4">
    <source>
        <dbReference type="Proteomes" id="UP000631300"/>
    </source>
</evidence>
<feature type="signal peptide" evidence="2">
    <location>
        <begin position="1"/>
        <end position="21"/>
    </location>
</feature>
<evidence type="ECO:0008006" key="5">
    <source>
        <dbReference type="Google" id="ProtNLM"/>
    </source>
</evidence>
<organism evidence="3 4">
    <name type="scientific">Alteromonas halophila</name>
    <dbReference type="NCBI Taxonomy" id="516698"/>
    <lineage>
        <taxon>Bacteria</taxon>
        <taxon>Pseudomonadati</taxon>
        <taxon>Pseudomonadota</taxon>
        <taxon>Gammaproteobacteria</taxon>
        <taxon>Alteromonadales</taxon>
        <taxon>Alteromonadaceae</taxon>
        <taxon>Alteromonas/Salinimonas group</taxon>
        <taxon>Alteromonas</taxon>
    </lineage>
</organism>
<dbReference type="Proteomes" id="UP000631300">
    <property type="component" value="Unassembled WGS sequence"/>
</dbReference>
<dbReference type="AlphaFoldDB" id="A0A918MWM2"/>
<proteinExistence type="predicted"/>
<dbReference type="EMBL" id="BMXP01000002">
    <property type="protein sequence ID" value="GGW79254.1"/>
    <property type="molecule type" value="Genomic_DNA"/>
</dbReference>
<gene>
    <name evidence="3" type="ORF">GCM10007391_09980</name>
</gene>
<evidence type="ECO:0000313" key="3">
    <source>
        <dbReference type="EMBL" id="GGW79254.1"/>
    </source>
</evidence>
<reference evidence="3" key="1">
    <citation type="journal article" date="2014" name="Int. J. Syst. Evol. Microbiol.">
        <title>Complete genome sequence of Corynebacterium casei LMG S-19264T (=DSM 44701T), isolated from a smear-ripened cheese.</title>
        <authorList>
            <consortium name="US DOE Joint Genome Institute (JGI-PGF)"/>
            <person name="Walter F."/>
            <person name="Albersmeier A."/>
            <person name="Kalinowski J."/>
            <person name="Ruckert C."/>
        </authorList>
    </citation>
    <scope>NUCLEOTIDE SEQUENCE</scope>
    <source>
        <strain evidence="3">KCTC 22164</strain>
    </source>
</reference>